<proteinExistence type="predicted"/>
<dbReference type="EMBL" id="KE525072">
    <property type="protein sequence ID" value="KFB41156.1"/>
    <property type="molecule type" value="Genomic_DNA"/>
</dbReference>
<accession>A0A084VT62</accession>
<dbReference type="GO" id="GO:0003723">
    <property type="term" value="F:RNA binding"/>
    <property type="evidence" value="ECO:0007669"/>
    <property type="project" value="UniProtKB-KW"/>
</dbReference>
<feature type="domain" description="RRM" evidence="3">
    <location>
        <begin position="7"/>
        <end position="89"/>
    </location>
</feature>
<feature type="compositionally biased region" description="Gly residues" evidence="2">
    <location>
        <begin position="178"/>
        <end position="192"/>
    </location>
</feature>
<dbReference type="InterPro" id="IPR012677">
    <property type="entry name" value="Nucleotide-bd_a/b_plait_sf"/>
</dbReference>
<dbReference type="EMBL" id="ATLV01016236">
    <property type="status" value="NOT_ANNOTATED_CDS"/>
    <property type="molecule type" value="Genomic_DNA"/>
</dbReference>
<dbReference type="InterPro" id="IPR000504">
    <property type="entry name" value="RRM_dom"/>
</dbReference>
<name>A0A084VT62_ANOSI</name>
<dbReference type="SMART" id="SM00360">
    <property type="entry name" value="RRM"/>
    <property type="match status" value="1"/>
</dbReference>
<dbReference type="EnsemblMetazoa" id="ASIC008722-RA">
    <property type="protein sequence ID" value="ASIC008722-PA"/>
    <property type="gene ID" value="ASIC008722"/>
</dbReference>
<dbReference type="VEuPathDB" id="VectorBase:ASIC008722"/>
<gene>
    <name evidence="4" type="ORF">ZHAS_00008722</name>
</gene>
<evidence type="ECO:0000256" key="1">
    <source>
        <dbReference type="ARBA" id="ARBA00022884"/>
    </source>
</evidence>
<evidence type="ECO:0000313" key="4">
    <source>
        <dbReference type="EMBL" id="KFB41156.1"/>
    </source>
</evidence>
<dbReference type="Proteomes" id="UP000030765">
    <property type="component" value="Unassembled WGS sequence"/>
</dbReference>
<feature type="region of interest" description="Disordered" evidence="2">
    <location>
        <begin position="176"/>
        <end position="220"/>
    </location>
</feature>
<keyword evidence="1" id="KW-0694">RNA-binding</keyword>
<evidence type="ECO:0000313" key="5">
    <source>
        <dbReference type="EnsemblMetazoa" id="ASIC008722-PA"/>
    </source>
</evidence>
<dbReference type="AlphaFoldDB" id="A0A084VT62"/>
<reference evidence="4 6" key="1">
    <citation type="journal article" date="2014" name="BMC Genomics">
        <title>Genome sequence of Anopheles sinensis provides insight into genetics basis of mosquito competence for malaria parasites.</title>
        <authorList>
            <person name="Zhou D."/>
            <person name="Zhang D."/>
            <person name="Ding G."/>
            <person name="Shi L."/>
            <person name="Hou Q."/>
            <person name="Ye Y."/>
            <person name="Xu Y."/>
            <person name="Zhou H."/>
            <person name="Xiong C."/>
            <person name="Li S."/>
            <person name="Yu J."/>
            <person name="Hong S."/>
            <person name="Yu X."/>
            <person name="Zou P."/>
            <person name="Chen C."/>
            <person name="Chang X."/>
            <person name="Wang W."/>
            <person name="Lv Y."/>
            <person name="Sun Y."/>
            <person name="Ma L."/>
            <person name="Shen B."/>
            <person name="Zhu C."/>
        </authorList>
    </citation>
    <scope>NUCLEOTIDE SEQUENCE [LARGE SCALE GENOMIC DNA]</scope>
</reference>
<reference evidence="5" key="2">
    <citation type="submission" date="2020-05" db="UniProtKB">
        <authorList>
            <consortium name="EnsemblMetazoa"/>
        </authorList>
    </citation>
    <scope>IDENTIFICATION</scope>
</reference>
<evidence type="ECO:0000259" key="3">
    <source>
        <dbReference type="SMART" id="SM00360"/>
    </source>
</evidence>
<dbReference type="OrthoDB" id="442677at2759"/>
<dbReference type="Pfam" id="PF00076">
    <property type="entry name" value="RRM_1"/>
    <property type="match status" value="1"/>
</dbReference>
<dbReference type="VEuPathDB" id="VectorBase:ASIS002531"/>
<protein>
    <submittedName>
        <fullName evidence="5">RRM domain-containing protein</fullName>
    </submittedName>
</protein>
<dbReference type="InterPro" id="IPR035979">
    <property type="entry name" value="RBD_domain_sf"/>
</dbReference>
<dbReference type="SUPFAM" id="SSF54928">
    <property type="entry name" value="RNA-binding domain, RBD"/>
    <property type="match status" value="1"/>
</dbReference>
<dbReference type="STRING" id="74873.A0A084VT62"/>
<sequence>MIRTENCVYIDNVLPTTTRQEVWQHFKAFGPIRSIRMELPDGTLVLTDAEYGELRSVNCQIRFRRRAEALAAAKGLKRSIFKDRLLSVQMAYQKYCNPEELSNNALRIFFQPFGDIVALDQIPHQRVGYVCFKPPVPVDIVKRIHQLPAFRNRRIMVEKLELPGIPKDGAKAIKLLGNGKGSGGRAGDGNGTGNSSTSNQQQQPKHGRYYGQQDGIEFYR</sequence>
<keyword evidence="6" id="KW-1185">Reference proteome</keyword>
<organism evidence="4">
    <name type="scientific">Anopheles sinensis</name>
    <name type="common">Mosquito</name>
    <dbReference type="NCBI Taxonomy" id="74873"/>
    <lineage>
        <taxon>Eukaryota</taxon>
        <taxon>Metazoa</taxon>
        <taxon>Ecdysozoa</taxon>
        <taxon>Arthropoda</taxon>
        <taxon>Hexapoda</taxon>
        <taxon>Insecta</taxon>
        <taxon>Pterygota</taxon>
        <taxon>Neoptera</taxon>
        <taxon>Endopterygota</taxon>
        <taxon>Diptera</taxon>
        <taxon>Nematocera</taxon>
        <taxon>Culicoidea</taxon>
        <taxon>Culicidae</taxon>
        <taxon>Anophelinae</taxon>
        <taxon>Anopheles</taxon>
    </lineage>
</organism>
<feature type="compositionally biased region" description="Low complexity" evidence="2">
    <location>
        <begin position="193"/>
        <end position="203"/>
    </location>
</feature>
<evidence type="ECO:0000313" key="6">
    <source>
        <dbReference type="Proteomes" id="UP000030765"/>
    </source>
</evidence>
<evidence type="ECO:0000256" key="2">
    <source>
        <dbReference type="SAM" id="MobiDB-lite"/>
    </source>
</evidence>
<dbReference type="Gene3D" id="3.30.70.330">
    <property type="match status" value="1"/>
</dbReference>